<dbReference type="PROSITE" id="PS50111">
    <property type="entry name" value="CHEMOTAXIS_TRANSDUC_2"/>
    <property type="match status" value="1"/>
</dbReference>
<evidence type="ECO:0000313" key="4">
    <source>
        <dbReference type="EMBL" id="SUX10477.1"/>
    </source>
</evidence>
<dbReference type="PANTHER" id="PTHR32089:SF112">
    <property type="entry name" value="LYSOZYME-LIKE PROTEIN-RELATED"/>
    <property type="match status" value="1"/>
</dbReference>
<evidence type="ECO:0000256" key="1">
    <source>
        <dbReference type="ARBA" id="ARBA00023224"/>
    </source>
</evidence>
<accession>A0A381DIX7</accession>
<dbReference type="Pfam" id="PF00015">
    <property type="entry name" value="MCPsignal"/>
    <property type="match status" value="1"/>
</dbReference>
<feature type="domain" description="Methyl-accepting transducer" evidence="3">
    <location>
        <begin position="1"/>
        <end position="54"/>
    </location>
</feature>
<sequence>MLALNAAIEAARAGEAGRGFAVVADEVRKLAEKTQSATSEVEVNINLLKQKSNEISKDSSKVSGIINESSSKMVDFKSKFAIYISNSRNLMDNAIKSFQILAKLDHALFKINGYGKILTDNVELMSDHQNCRLGKWYSGIGKDVYGKLPSFVKIENPHKNVHDLINESLELYAKKENFNQIILNLQNAEIQTKEPFKYFNELIKENEKINSL</sequence>
<dbReference type="InterPro" id="IPR025991">
    <property type="entry name" value="Chemoreceptor_zinc-bind_dom"/>
</dbReference>
<keyword evidence="1 2" id="KW-0807">Transducer</keyword>
<gene>
    <name evidence="4" type="primary">mcp4_1</name>
    <name evidence="4" type="ORF">NCTC12475_00674</name>
</gene>
<dbReference type="Pfam" id="PF13682">
    <property type="entry name" value="CZB"/>
    <property type="match status" value="1"/>
</dbReference>
<keyword evidence="5" id="KW-1185">Reference proteome</keyword>
<dbReference type="Gene3D" id="6.10.250.3200">
    <property type="match status" value="1"/>
</dbReference>
<evidence type="ECO:0000256" key="2">
    <source>
        <dbReference type="PROSITE-ProRule" id="PRU00284"/>
    </source>
</evidence>
<organism evidence="4 5">
    <name type="scientific">Campylobacter sputorum subsp. sputorum</name>
    <dbReference type="NCBI Taxonomy" id="32024"/>
    <lineage>
        <taxon>Bacteria</taxon>
        <taxon>Pseudomonadati</taxon>
        <taxon>Campylobacterota</taxon>
        <taxon>Epsilonproteobacteria</taxon>
        <taxon>Campylobacterales</taxon>
        <taxon>Campylobacteraceae</taxon>
        <taxon>Campylobacter</taxon>
    </lineage>
</organism>
<dbReference type="OrthoDB" id="9765597at2"/>
<dbReference type="Proteomes" id="UP000254920">
    <property type="component" value="Unassembled WGS sequence"/>
</dbReference>
<dbReference type="InterPro" id="IPR004089">
    <property type="entry name" value="MCPsignal_dom"/>
</dbReference>
<dbReference type="PANTHER" id="PTHR32089">
    <property type="entry name" value="METHYL-ACCEPTING CHEMOTAXIS PROTEIN MCPB"/>
    <property type="match status" value="1"/>
</dbReference>
<proteinExistence type="predicted"/>
<protein>
    <submittedName>
        <fullName evidence="4">Methyl-accepting chemotaxis protein</fullName>
    </submittedName>
</protein>
<evidence type="ECO:0000313" key="5">
    <source>
        <dbReference type="Proteomes" id="UP000254920"/>
    </source>
</evidence>
<name>A0A381DIX7_9BACT</name>
<dbReference type="SUPFAM" id="SSF58104">
    <property type="entry name" value="Methyl-accepting chemotaxis protein (MCP) signaling domain"/>
    <property type="match status" value="1"/>
</dbReference>
<evidence type="ECO:0000259" key="3">
    <source>
        <dbReference type="PROSITE" id="PS50111"/>
    </source>
</evidence>
<dbReference type="AlphaFoldDB" id="A0A381DIX7"/>
<dbReference type="Gene3D" id="1.20.120.30">
    <property type="entry name" value="Aspartate receptor, ligand-binding domain"/>
    <property type="match status" value="1"/>
</dbReference>
<dbReference type="GO" id="GO:0007165">
    <property type="term" value="P:signal transduction"/>
    <property type="evidence" value="ECO:0007669"/>
    <property type="project" value="UniProtKB-KW"/>
</dbReference>
<dbReference type="GO" id="GO:0016020">
    <property type="term" value="C:membrane"/>
    <property type="evidence" value="ECO:0007669"/>
    <property type="project" value="InterPro"/>
</dbReference>
<dbReference type="STRING" id="32024.GCA_000788295_00984"/>
<dbReference type="EMBL" id="UFVD01000001">
    <property type="protein sequence ID" value="SUX10477.1"/>
    <property type="molecule type" value="Genomic_DNA"/>
</dbReference>
<reference evidence="4 5" key="1">
    <citation type="submission" date="2018-06" db="EMBL/GenBank/DDBJ databases">
        <authorList>
            <consortium name="Pathogen Informatics"/>
            <person name="Doyle S."/>
        </authorList>
    </citation>
    <scope>NUCLEOTIDE SEQUENCE [LARGE SCALE GENOMIC DNA]</scope>
    <source>
        <strain evidence="4 5">NCTC12475</strain>
    </source>
</reference>